<dbReference type="EMBL" id="SACM01000001">
    <property type="protein sequence ID" value="RVT88685.1"/>
    <property type="molecule type" value="Genomic_DNA"/>
</dbReference>
<dbReference type="RefSeq" id="WP_127682108.1">
    <property type="nucleotide sequence ID" value="NZ_SACM01000001.1"/>
</dbReference>
<proteinExistence type="predicted"/>
<reference evidence="1 2" key="1">
    <citation type="submission" date="2019-01" db="EMBL/GenBank/DDBJ databases">
        <authorList>
            <person name="Chen W.-M."/>
        </authorList>
    </citation>
    <scope>NUCLEOTIDE SEQUENCE [LARGE SCALE GENOMIC DNA]</scope>
    <source>
        <strain evidence="1 2">CCP-18</strain>
    </source>
</reference>
<name>A0A437LTD9_9BURK</name>
<organism evidence="1 2">
    <name type="scientific">Inhella crocodyli</name>
    <dbReference type="NCBI Taxonomy" id="2499851"/>
    <lineage>
        <taxon>Bacteria</taxon>
        <taxon>Pseudomonadati</taxon>
        <taxon>Pseudomonadota</taxon>
        <taxon>Betaproteobacteria</taxon>
        <taxon>Burkholderiales</taxon>
        <taxon>Sphaerotilaceae</taxon>
        <taxon>Inhella</taxon>
    </lineage>
</organism>
<evidence type="ECO:0000313" key="2">
    <source>
        <dbReference type="Proteomes" id="UP000288587"/>
    </source>
</evidence>
<protein>
    <submittedName>
        <fullName evidence="1">Uncharacterized protein</fullName>
    </submittedName>
</protein>
<evidence type="ECO:0000313" key="1">
    <source>
        <dbReference type="EMBL" id="RVT88685.1"/>
    </source>
</evidence>
<keyword evidence="2" id="KW-1185">Reference proteome</keyword>
<gene>
    <name evidence="1" type="ORF">EOD73_06875</name>
</gene>
<sequence length="84" mass="9409">MHASPLATRHATQSSAPLRRAVARVLQTLSQQLDALAERLQAPPADDVDQASHLEFRHDPRTGHGVLFENGERRFTFLQGLERL</sequence>
<dbReference type="OrthoDB" id="9999227at2"/>
<dbReference type="Proteomes" id="UP000288587">
    <property type="component" value="Unassembled WGS sequence"/>
</dbReference>
<dbReference type="AlphaFoldDB" id="A0A437LTD9"/>
<accession>A0A437LTD9</accession>
<comment type="caution">
    <text evidence="1">The sequence shown here is derived from an EMBL/GenBank/DDBJ whole genome shotgun (WGS) entry which is preliminary data.</text>
</comment>